<name>A0A6P1SYD0_9RHOB</name>
<dbReference type="CDD" id="cd01109">
    <property type="entry name" value="HTH_YyaN"/>
    <property type="match status" value="1"/>
</dbReference>
<reference evidence="3 4" key="1">
    <citation type="submission" date="2019-12" db="EMBL/GenBank/DDBJ databases">
        <title>Complete genome sequence of Algicella marina strain 9Alg 56(T) isolated from the red alga Tichocarpus crinitus.</title>
        <authorList>
            <person name="Kim S.-G."/>
            <person name="Nedashkovskaya O.I."/>
        </authorList>
    </citation>
    <scope>NUCLEOTIDE SEQUENCE [LARGE SCALE GENOMIC DNA]</scope>
    <source>
        <strain evidence="3 4">9Alg 56</strain>
    </source>
</reference>
<proteinExistence type="predicted"/>
<dbReference type="GO" id="GO:0003700">
    <property type="term" value="F:DNA-binding transcription factor activity"/>
    <property type="evidence" value="ECO:0007669"/>
    <property type="project" value="InterPro"/>
</dbReference>
<dbReference type="PRINTS" id="PR00040">
    <property type="entry name" value="HTHMERR"/>
</dbReference>
<dbReference type="PROSITE" id="PS50937">
    <property type="entry name" value="HTH_MERR_2"/>
    <property type="match status" value="1"/>
</dbReference>
<dbReference type="InterPro" id="IPR009061">
    <property type="entry name" value="DNA-bd_dom_put_sf"/>
</dbReference>
<dbReference type="Pfam" id="PF13411">
    <property type="entry name" value="MerR_1"/>
    <property type="match status" value="1"/>
</dbReference>
<dbReference type="SMART" id="SM00422">
    <property type="entry name" value="HTH_MERR"/>
    <property type="match status" value="1"/>
</dbReference>
<protein>
    <submittedName>
        <fullName evidence="3">MerR family transcriptional regulator</fullName>
    </submittedName>
</protein>
<sequence>MKIGALAARTGLSAHTIRYYERIGLLPRAGRDGSGRRDYDETILTWIDFLRRLKATGMPIRQMLEYARLRGEGDASAAARLALMEAHRVKVRADAAELACNLSALDTKIAALQSLVEKEPT</sequence>
<dbReference type="InterPro" id="IPR000551">
    <property type="entry name" value="MerR-type_HTH_dom"/>
</dbReference>
<dbReference type="PANTHER" id="PTHR30204">
    <property type="entry name" value="REDOX-CYCLING DRUG-SENSING TRANSCRIPTIONAL ACTIVATOR SOXR"/>
    <property type="match status" value="1"/>
</dbReference>
<keyword evidence="1" id="KW-0238">DNA-binding</keyword>
<dbReference type="SUPFAM" id="SSF46955">
    <property type="entry name" value="Putative DNA-binding domain"/>
    <property type="match status" value="1"/>
</dbReference>
<gene>
    <name evidence="3" type="ORF">GO499_02930</name>
</gene>
<feature type="domain" description="HTH merR-type" evidence="2">
    <location>
        <begin position="1"/>
        <end position="66"/>
    </location>
</feature>
<dbReference type="PROSITE" id="PS00552">
    <property type="entry name" value="HTH_MERR_1"/>
    <property type="match status" value="1"/>
</dbReference>
<dbReference type="Proteomes" id="UP000464495">
    <property type="component" value="Chromosome"/>
</dbReference>
<evidence type="ECO:0000259" key="2">
    <source>
        <dbReference type="PROSITE" id="PS50937"/>
    </source>
</evidence>
<organism evidence="3 4">
    <name type="scientific">Algicella marina</name>
    <dbReference type="NCBI Taxonomy" id="2683284"/>
    <lineage>
        <taxon>Bacteria</taxon>
        <taxon>Pseudomonadati</taxon>
        <taxon>Pseudomonadota</taxon>
        <taxon>Alphaproteobacteria</taxon>
        <taxon>Rhodobacterales</taxon>
        <taxon>Paracoccaceae</taxon>
        <taxon>Algicella</taxon>
    </lineage>
</organism>
<accession>A0A6P1SYD0</accession>
<evidence type="ECO:0000256" key="1">
    <source>
        <dbReference type="ARBA" id="ARBA00023125"/>
    </source>
</evidence>
<dbReference type="AlphaFoldDB" id="A0A6P1SYD0"/>
<dbReference type="KEGG" id="amaq:GO499_02930"/>
<evidence type="ECO:0000313" key="4">
    <source>
        <dbReference type="Proteomes" id="UP000464495"/>
    </source>
</evidence>
<dbReference type="EMBL" id="CP046620">
    <property type="protein sequence ID" value="QHQ34216.1"/>
    <property type="molecule type" value="Genomic_DNA"/>
</dbReference>
<keyword evidence="4" id="KW-1185">Reference proteome</keyword>
<dbReference type="PANTHER" id="PTHR30204:SF98">
    <property type="entry name" value="HTH-TYPE TRANSCRIPTIONAL REGULATOR ADHR"/>
    <property type="match status" value="1"/>
</dbReference>
<evidence type="ECO:0000313" key="3">
    <source>
        <dbReference type="EMBL" id="QHQ34216.1"/>
    </source>
</evidence>
<dbReference type="InterPro" id="IPR047057">
    <property type="entry name" value="MerR_fam"/>
</dbReference>
<dbReference type="RefSeq" id="WP_161860787.1">
    <property type="nucleotide sequence ID" value="NZ_CP046620.1"/>
</dbReference>
<dbReference type="GO" id="GO:0003677">
    <property type="term" value="F:DNA binding"/>
    <property type="evidence" value="ECO:0007669"/>
    <property type="project" value="UniProtKB-KW"/>
</dbReference>
<dbReference type="Gene3D" id="1.10.1660.10">
    <property type="match status" value="1"/>
</dbReference>